<evidence type="ECO:0000256" key="7">
    <source>
        <dbReference type="ARBA" id="ARBA00022932"/>
    </source>
</evidence>
<keyword evidence="7" id="KW-0239">DNA-directed DNA polymerase</keyword>
<evidence type="ECO:0000259" key="9">
    <source>
        <dbReference type="Pfam" id="PF00712"/>
    </source>
</evidence>
<evidence type="ECO:0000259" key="11">
    <source>
        <dbReference type="Pfam" id="PF02768"/>
    </source>
</evidence>
<dbReference type="SMART" id="SM00480">
    <property type="entry name" value="POL3Bc"/>
    <property type="match status" value="1"/>
</dbReference>
<dbReference type="NCBIfam" id="TIGR00663">
    <property type="entry name" value="dnan"/>
    <property type="match status" value="1"/>
</dbReference>
<feature type="domain" description="DNA polymerase III beta sliding clamp N-terminal" evidence="9">
    <location>
        <begin position="4"/>
        <end position="120"/>
    </location>
</feature>
<evidence type="ECO:0000256" key="1">
    <source>
        <dbReference type="ARBA" id="ARBA00004496"/>
    </source>
</evidence>
<protein>
    <submittedName>
        <fullName evidence="12">DNA polymerase III, beta subunit</fullName>
        <ecNumber evidence="12">2.7.7.7</ecNumber>
    </submittedName>
</protein>
<accession>E6QUR5</accession>
<evidence type="ECO:0000256" key="2">
    <source>
        <dbReference type="ARBA" id="ARBA00010752"/>
    </source>
</evidence>
<dbReference type="GO" id="GO:0006271">
    <property type="term" value="P:DNA strand elongation involved in DNA replication"/>
    <property type="evidence" value="ECO:0007669"/>
    <property type="project" value="TreeGrafter"/>
</dbReference>
<feature type="domain" description="DNA polymerase III beta sliding clamp central" evidence="10">
    <location>
        <begin position="132"/>
        <end position="245"/>
    </location>
</feature>
<dbReference type="EC" id="2.7.7.7" evidence="12"/>
<sequence>MLLLEIKRNNFLHLIQTIIGIVEKRHTQPILSNLLIEFKSNKLFILASDQEIQIQVHYALDKTFTDFAITVAAKKLFDILRAIPEQADIVLESQDHQLQLRAKKTRFQLQTLPAIDFPVIETTQEAPTIVHIKQKDLRKLIMQVQYGMAQQDIRYYLNGMFFVLADTKISAVSTDGHRLCWARLDTGDMQPPQELIIPRKTIGELVKLLADNDAEVEISIYTNQIKFSFNDLQLISKLINGKFPDYQRVIPSNHTNTMLVNRLLLLQAIQRVAILSNEKFRGARFVLAQNELKIICNNNEQEEAQEELEVDYHGTPLDIGFNVTYILDALNQIDSETVQCHFGDANSSMLMTIPLNEDYKYVIMPMRI</sequence>
<evidence type="ECO:0000256" key="4">
    <source>
        <dbReference type="ARBA" id="ARBA00022679"/>
    </source>
</evidence>
<evidence type="ECO:0000259" key="10">
    <source>
        <dbReference type="Pfam" id="PF02767"/>
    </source>
</evidence>
<feature type="domain" description="DNA polymerase III beta sliding clamp C-terminal" evidence="11">
    <location>
        <begin position="248"/>
        <end position="367"/>
    </location>
</feature>
<dbReference type="Gene3D" id="3.10.150.10">
    <property type="entry name" value="DNA Polymerase III, subunit A, domain 2"/>
    <property type="match status" value="1"/>
</dbReference>
<dbReference type="GO" id="GO:0008408">
    <property type="term" value="F:3'-5' exonuclease activity"/>
    <property type="evidence" value="ECO:0007669"/>
    <property type="project" value="InterPro"/>
</dbReference>
<dbReference type="Pfam" id="PF00712">
    <property type="entry name" value="DNA_pol3_beta"/>
    <property type="match status" value="1"/>
</dbReference>
<comment type="subcellular location">
    <subcellularLocation>
        <location evidence="1">Cytoplasm</location>
    </subcellularLocation>
</comment>
<keyword evidence="6" id="KW-0235">DNA replication</keyword>
<dbReference type="Pfam" id="PF02768">
    <property type="entry name" value="DNA_pol3_beta_3"/>
    <property type="match status" value="1"/>
</dbReference>
<dbReference type="InterPro" id="IPR001001">
    <property type="entry name" value="DNA_polIII_beta"/>
</dbReference>
<gene>
    <name evidence="12" type="primary">dnaN</name>
    <name evidence="12" type="ORF">CARN7_1792</name>
</gene>
<dbReference type="InterPro" id="IPR046938">
    <property type="entry name" value="DNA_clamp_sf"/>
</dbReference>
<keyword evidence="5 12" id="KW-0548">Nucleotidyltransferase</keyword>
<organism evidence="12">
    <name type="scientific">mine drainage metagenome</name>
    <dbReference type="NCBI Taxonomy" id="410659"/>
    <lineage>
        <taxon>unclassified sequences</taxon>
        <taxon>metagenomes</taxon>
        <taxon>ecological metagenomes</taxon>
    </lineage>
</organism>
<evidence type="ECO:0000256" key="6">
    <source>
        <dbReference type="ARBA" id="ARBA00022705"/>
    </source>
</evidence>
<keyword evidence="8" id="KW-0238">DNA-binding</keyword>
<dbReference type="AlphaFoldDB" id="E6QUR5"/>
<dbReference type="InterPro" id="IPR022637">
    <property type="entry name" value="DNA_polIII_beta_cen"/>
</dbReference>
<keyword evidence="4 12" id="KW-0808">Transferase</keyword>
<comment type="similarity">
    <text evidence="2">Belongs to the beta sliding clamp family.</text>
</comment>
<dbReference type="PANTHER" id="PTHR30478">
    <property type="entry name" value="DNA POLYMERASE III SUBUNIT BETA"/>
    <property type="match status" value="1"/>
</dbReference>
<name>E6QUR5_9ZZZZ</name>
<dbReference type="GO" id="GO:0009360">
    <property type="term" value="C:DNA polymerase III complex"/>
    <property type="evidence" value="ECO:0007669"/>
    <property type="project" value="InterPro"/>
</dbReference>
<evidence type="ECO:0000313" key="12">
    <source>
        <dbReference type="EMBL" id="CBI10988.1"/>
    </source>
</evidence>
<reference evidence="12" key="1">
    <citation type="submission" date="2009-10" db="EMBL/GenBank/DDBJ databases">
        <title>Diversity of trophic interactions inside an arsenic-rich microbial ecosystem.</title>
        <authorList>
            <person name="Bertin P.N."/>
            <person name="Heinrich-Salmeron A."/>
            <person name="Pelletier E."/>
            <person name="Goulhen-Chollet F."/>
            <person name="Arsene-Ploetze F."/>
            <person name="Gallien S."/>
            <person name="Calteau A."/>
            <person name="Vallenet D."/>
            <person name="Casiot C."/>
            <person name="Chane-Woon-Ming B."/>
            <person name="Giloteaux L."/>
            <person name="Barakat M."/>
            <person name="Bonnefoy V."/>
            <person name="Bruneel O."/>
            <person name="Chandler M."/>
            <person name="Cleiss J."/>
            <person name="Duran R."/>
            <person name="Elbaz-Poulichet F."/>
            <person name="Fonknechten N."/>
            <person name="Lauga B."/>
            <person name="Mornico D."/>
            <person name="Ortet P."/>
            <person name="Schaeffer C."/>
            <person name="Siguier P."/>
            <person name="Alexander Thil Smith A."/>
            <person name="Van Dorsselaer A."/>
            <person name="Weissenbach J."/>
            <person name="Medigue C."/>
            <person name="Le Paslier D."/>
        </authorList>
    </citation>
    <scope>NUCLEOTIDE SEQUENCE</scope>
</reference>
<dbReference type="Gene3D" id="3.70.10.10">
    <property type="match status" value="1"/>
</dbReference>
<keyword evidence="3" id="KW-0963">Cytoplasm</keyword>
<dbReference type="SUPFAM" id="SSF55979">
    <property type="entry name" value="DNA clamp"/>
    <property type="match status" value="3"/>
</dbReference>
<dbReference type="CDD" id="cd00140">
    <property type="entry name" value="beta_clamp"/>
    <property type="match status" value="1"/>
</dbReference>
<evidence type="ECO:0000256" key="8">
    <source>
        <dbReference type="ARBA" id="ARBA00023125"/>
    </source>
</evidence>
<dbReference type="PANTHER" id="PTHR30478:SF0">
    <property type="entry name" value="BETA SLIDING CLAMP"/>
    <property type="match status" value="1"/>
</dbReference>
<comment type="caution">
    <text evidence="12">The sequence shown here is derived from an EMBL/GenBank/DDBJ whole genome shotgun (WGS) entry which is preliminary data.</text>
</comment>
<evidence type="ECO:0000256" key="5">
    <source>
        <dbReference type="ARBA" id="ARBA00022695"/>
    </source>
</evidence>
<dbReference type="GO" id="GO:0005737">
    <property type="term" value="C:cytoplasm"/>
    <property type="evidence" value="ECO:0007669"/>
    <property type="project" value="UniProtKB-SubCell"/>
</dbReference>
<dbReference type="PIRSF" id="PIRSF000804">
    <property type="entry name" value="DNA_pol_III_b"/>
    <property type="match status" value="1"/>
</dbReference>
<evidence type="ECO:0000256" key="3">
    <source>
        <dbReference type="ARBA" id="ARBA00022490"/>
    </source>
</evidence>
<dbReference type="InterPro" id="IPR022635">
    <property type="entry name" value="DNA_polIII_beta_C"/>
</dbReference>
<dbReference type="InterPro" id="IPR022634">
    <property type="entry name" value="DNA_polIII_beta_N"/>
</dbReference>
<dbReference type="Pfam" id="PF02767">
    <property type="entry name" value="DNA_pol3_beta_2"/>
    <property type="match status" value="1"/>
</dbReference>
<proteinExistence type="inferred from homology"/>
<dbReference type="GO" id="GO:0003887">
    <property type="term" value="F:DNA-directed DNA polymerase activity"/>
    <property type="evidence" value="ECO:0007669"/>
    <property type="project" value="UniProtKB-KW"/>
</dbReference>
<dbReference type="GO" id="GO:0003677">
    <property type="term" value="F:DNA binding"/>
    <property type="evidence" value="ECO:0007669"/>
    <property type="project" value="UniProtKB-KW"/>
</dbReference>
<dbReference type="EMBL" id="CABR01000115">
    <property type="protein sequence ID" value="CBI10988.1"/>
    <property type="molecule type" value="Genomic_DNA"/>
</dbReference>